<evidence type="ECO:0000256" key="1">
    <source>
        <dbReference type="SAM" id="MobiDB-lite"/>
    </source>
</evidence>
<proteinExistence type="predicted"/>
<protein>
    <recommendedName>
        <fullName evidence="4">Surfeit locus protein 2</fullName>
    </recommendedName>
</protein>
<dbReference type="AlphaFoldDB" id="S8EF06"/>
<evidence type="ECO:0000313" key="2">
    <source>
        <dbReference type="EMBL" id="EPS74588.1"/>
    </source>
</evidence>
<feature type="region of interest" description="Disordered" evidence="1">
    <location>
        <begin position="113"/>
        <end position="248"/>
    </location>
</feature>
<feature type="compositionally biased region" description="Basic and acidic residues" evidence="1">
    <location>
        <begin position="148"/>
        <end position="164"/>
    </location>
</feature>
<organism evidence="2 3">
    <name type="scientific">Genlisea aurea</name>
    <dbReference type="NCBI Taxonomy" id="192259"/>
    <lineage>
        <taxon>Eukaryota</taxon>
        <taxon>Viridiplantae</taxon>
        <taxon>Streptophyta</taxon>
        <taxon>Embryophyta</taxon>
        <taxon>Tracheophyta</taxon>
        <taxon>Spermatophyta</taxon>
        <taxon>Magnoliopsida</taxon>
        <taxon>eudicotyledons</taxon>
        <taxon>Gunneridae</taxon>
        <taxon>Pentapetalae</taxon>
        <taxon>asterids</taxon>
        <taxon>lamiids</taxon>
        <taxon>Lamiales</taxon>
        <taxon>Lentibulariaceae</taxon>
        <taxon>Genlisea</taxon>
    </lineage>
</organism>
<dbReference type="OrthoDB" id="127285at2759"/>
<evidence type="ECO:0008006" key="4">
    <source>
        <dbReference type="Google" id="ProtNLM"/>
    </source>
</evidence>
<feature type="non-terminal residue" evidence="2">
    <location>
        <position position="1"/>
    </location>
</feature>
<dbReference type="Proteomes" id="UP000015453">
    <property type="component" value="Unassembled WGS sequence"/>
</dbReference>
<sequence>REGRNLLGAPTFELLESGRFKCLETGHEVTPEARASYADSKHCRAGLIDAAIAQRKPPLNMFKRDPASCSKLICRLTGVTINKTEQHIWMHMNGKHFLNALDKKEVEKAVPNGTKIEEKEKKMKKEKKKNKSGEKIIQTKNKSSSLVKNEKSVDEIITELRDSNMKSSDSENEPDFWMPPVGERWDCDNGGDRWGSDSDSVPENDGLEKEDGEEAEVPENEERELSKRTKRMSIEIDPASRKKKRKTN</sequence>
<feature type="compositionally biased region" description="Basic and acidic residues" evidence="1">
    <location>
        <begin position="183"/>
        <end position="196"/>
    </location>
</feature>
<accession>S8EF06</accession>
<dbReference type="Pfam" id="PF05477">
    <property type="entry name" value="SURF2"/>
    <property type="match status" value="1"/>
</dbReference>
<keyword evidence="3" id="KW-1185">Reference proteome</keyword>
<dbReference type="PANTHER" id="PTHR47854">
    <property type="entry name" value="SURFEIT LOCUS PROTEIN 2 (SURF2)"/>
    <property type="match status" value="1"/>
</dbReference>
<evidence type="ECO:0000313" key="3">
    <source>
        <dbReference type="Proteomes" id="UP000015453"/>
    </source>
</evidence>
<dbReference type="PANTHER" id="PTHR47854:SF1">
    <property type="entry name" value="SURFEIT LOCUS PROTEIN 2 (SURF2)"/>
    <property type="match status" value="1"/>
</dbReference>
<feature type="compositionally biased region" description="Basic and acidic residues" evidence="1">
    <location>
        <begin position="223"/>
        <end position="240"/>
    </location>
</feature>
<reference evidence="2 3" key="1">
    <citation type="journal article" date="2013" name="BMC Genomics">
        <title>The miniature genome of a carnivorous plant Genlisea aurea contains a low number of genes and short non-coding sequences.</title>
        <authorList>
            <person name="Leushkin E.V."/>
            <person name="Sutormin R.A."/>
            <person name="Nabieva E.R."/>
            <person name="Penin A.A."/>
            <person name="Kondrashov A.S."/>
            <person name="Logacheva M.D."/>
        </authorList>
    </citation>
    <scope>NUCLEOTIDE SEQUENCE [LARGE SCALE GENOMIC DNA]</scope>
</reference>
<feature type="non-terminal residue" evidence="2">
    <location>
        <position position="248"/>
    </location>
</feature>
<comment type="caution">
    <text evidence="2">The sequence shown here is derived from an EMBL/GenBank/DDBJ whole genome shotgun (WGS) entry which is preliminary data.</text>
</comment>
<dbReference type="InterPro" id="IPR008833">
    <property type="entry name" value="Surf2"/>
</dbReference>
<gene>
    <name evidence="2" type="ORF">M569_00168</name>
</gene>
<feature type="compositionally biased region" description="Polar residues" evidence="1">
    <location>
        <begin position="138"/>
        <end position="147"/>
    </location>
</feature>
<name>S8EF06_9LAMI</name>
<feature type="compositionally biased region" description="Acidic residues" evidence="1">
    <location>
        <begin position="208"/>
        <end position="222"/>
    </location>
</feature>
<dbReference type="EMBL" id="AUSU01000038">
    <property type="protein sequence ID" value="EPS74588.1"/>
    <property type="molecule type" value="Genomic_DNA"/>
</dbReference>